<dbReference type="InterPro" id="IPR050869">
    <property type="entry name" value="H3K4_H4K5_MeTrfase"/>
</dbReference>
<accession>A0A813HEA8</accession>
<dbReference type="OrthoDB" id="5945798at2759"/>
<dbReference type="GO" id="GO:0005634">
    <property type="term" value="C:nucleus"/>
    <property type="evidence" value="ECO:0007669"/>
    <property type="project" value="TreeGrafter"/>
</dbReference>
<reference evidence="2" key="1">
    <citation type="submission" date="2021-02" db="EMBL/GenBank/DDBJ databases">
        <authorList>
            <person name="Dougan E. K."/>
            <person name="Rhodes N."/>
            <person name="Thang M."/>
            <person name="Chan C."/>
        </authorList>
    </citation>
    <scope>NUCLEOTIDE SEQUENCE</scope>
</reference>
<dbReference type="PANTHER" id="PTHR12197:SF251">
    <property type="entry name" value="EG:BACR7C10.4 PROTEIN"/>
    <property type="match status" value="1"/>
</dbReference>
<gene>
    <name evidence="2" type="ORF">PGLA1383_LOCUS52066</name>
</gene>
<comment type="caution">
    <text evidence="2">The sequence shown here is derived from an EMBL/GenBank/DDBJ whole genome shotgun (WGS) entry which is preliminary data.</text>
</comment>
<dbReference type="EMBL" id="CAJNNV010031527">
    <property type="protein sequence ID" value="CAE8636656.1"/>
    <property type="molecule type" value="Genomic_DNA"/>
</dbReference>
<feature type="domain" description="SET" evidence="1">
    <location>
        <begin position="6"/>
        <end position="41"/>
    </location>
</feature>
<evidence type="ECO:0000259" key="1">
    <source>
        <dbReference type="Pfam" id="PF00856"/>
    </source>
</evidence>
<dbReference type="Proteomes" id="UP000654075">
    <property type="component" value="Unassembled WGS sequence"/>
</dbReference>
<dbReference type="Pfam" id="PF00856">
    <property type="entry name" value="SET"/>
    <property type="match status" value="1"/>
</dbReference>
<evidence type="ECO:0000313" key="3">
    <source>
        <dbReference type="Proteomes" id="UP000654075"/>
    </source>
</evidence>
<dbReference type="Gene3D" id="2.170.270.10">
    <property type="entry name" value="SET domain"/>
    <property type="match status" value="1"/>
</dbReference>
<protein>
    <recommendedName>
        <fullName evidence="1">SET domain-containing protein</fullName>
    </recommendedName>
</protein>
<evidence type="ECO:0000313" key="2">
    <source>
        <dbReference type="EMBL" id="CAE8636656.1"/>
    </source>
</evidence>
<organism evidence="2 3">
    <name type="scientific">Polarella glacialis</name>
    <name type="common">Dinoflagellate</name>
    <dbReference type="NCBI Taxonomy" id="89957"/>
    <lineage>
        <taxon>Eukaryota</taxon>
        <taxon>Sar</taxon>
        <taxon>Alveolata</taxon>
        <taxon>Dinophyceae</taxon>
        <taxon>Suessiales</taxon>
        <taxon>Suessiaceae</taxon>
        <taxon>Polarella</taxon>
    </lineage>
</organism>
<proteinExistence type="predicted"/>
<keyword evidence="3" id="KW-1185">Reference proteome</keyword>
<dbReference type="InterPro" id="IPR046341">
    <property type="entry name" value="SET_dom_sf"/>
</dbReference>
<dbReference type="AlphaFoldDB" id="A0A813HEA8"/>
<name>A0A813HEA8_POLGL</name>
<sequence length="176" mass="19705">MDPARLNHACDANCSWCTVGDMLFVRCQREVASGEELTIPYCNPTDAVEDRRDFLKGRHGFVCCCGLCEAQKSAEAYNRDVALAEACEARGDWEASLVHHTAAFKFLASREYCSQRQTQLEHCMAANAACHRLRQAKSAHFWLQEARKSFALQWGDDPEAFRLYAEQCGALGADFG</sequence>
<dbReference type="SUPFAM" id="SSF82199">
    <property type="entry name" value="SET domain"/>
    <property type="match status" value="1"/>
</dbReference>
<dbReference type="CDD" id="cd20071">
    <property type="entry name" value="SET_SMYD"/>
    <property type="match status" value="1"/>
</dbReference>
<dbReference type="PANTHER" id="PTHR12197">
    <property type="entry name" value="HISTONE-LYSINE N-METHYLTRANSFERASE SMYD"/>
    <property type="match status" value="1"/>
</dbReference>
<dbReference type="InterPro" id="IPR001214">
    <property type="entry name" value="SET_dom"/>
</dbReference>